<gene>
    <name evidence="3" type="ORF">PCAR00345_LOCUS40219</name>
</gene>
<dbReference type="InterPro" id="IPR013830">
    <property type="entry name" value="SGNH_hydro"/>
</dbReference>
<dbReference type="Pfam" id="PF13472">
    <property type="entry name" value="Lipase_GDSL_2"/>
    <property type="match status" value="1"/>
</dbReference>
<proteinExistence type="predicted"/>
<feature type="domain" description="SGNH hydrolase-type esterase" evidence="2">
    <location>
        <begin position="64"/>
        <end position="260"/>
    </location>
</feature>
<feature type="signal peptide" evidence="1">
    <location>
        <begin position="1"/>
        <end position="24"/>
    </location>
</feature>
<sequence length="287" mass="31421">MFRSAGRLLGAAGLGTVAVAGSQAVYVRTNFALPPDATGPSTGVAAPAPLTPSVPSSTQKNLVFLGDSLVTGVGCRSREGPVLPRHLAELMARSLHTPVGWSAFGETGADVGMLREKMLPQLKAEVERRKQEGQHVDMVVIMCGLNDMKVCMLHMQPWLHPHWFRQQLQRLVDEIKETAGENCAVLLPSVPLERAPRFANVWPLSTFIIGAALLWEKQKQALAASRAPSEQVAFIAQPEEIHLEHFCEDGMHPNDTGYELWAAHILECFLKDRACKSGFFNALQRPS</sequence>
<organism evidence="3">
    <name type="scientific">Chrysotila carterae</name>
    <name type="common">Marine alga</name>
    <name type="synonym">Syracosphaera carterae</name>
    <dbReference type="NCBI Taxonomy" id="13221"/>
    <lineage>
        <taxon>Eukaryota</taxon>
        <taxon>Haptista</taxon>
        <taxon>Haptophyta</taxon>
        <taxon>Prymnesiophyceae</taxon>
        <taxon>Isochrysidales</taxon>
        <taxon>Isochrysidaceae</taxon>
        <taxon>Chrysotila</taxon>
    </lineage>
</organism>
<dbReference type="InterPro" id="IPR051532">
    <property type="entry name" value="Ester_Hydrolysis_Enzymes"/>
</dbReference>
<feature type="chain" id="PRO_5030506460" description="SGNH hydrolase-type esterase domain-containing protein" evidence="1">
    <location>
        <begin position="25"/>
        <end position="287"/>
    </location>
</feature>
<accession>A0A7S4C5W8</accession>
<dbReference type="PANTHER" id="PTHR30383">
    <property type="entry name" value="THIOESTERASE 1/PROTEASE 1/LYSOPHOSPHOLIPASE L1"/>
    <property type="match status" value="1"/>
</dbReference>
<protein>
    <recommendedName>
        <fullName evidence="2">SGNH hydrolase-type esterase domain-containing protein</fullName>
    </recommendedName>
</protein>
<keyword evidence="1" id="KW-0732">Signal</keyword>
<reference evidence="3" key="1">
    <citation type="submission" date="2021-01" db="EMBL/GenBank/DDBJ databases">
        <authorList>
            <person name="Corre E."/>
            <person name="Pelletier E."/>
            <person name="Niang G."/>
            <person name="Scheremetjew M."/>
            <person name="Finn R."/>
            <person name="Kale V."/>
            <person name="Holt S."/>
            <person name="Cochrane G."/>
            <person name="Meng A."/>
            <person name="Brown T."/>
            <person name="Cohen L."/>
        </authorList>
    </citation>
    <scope>NUCLEOTIDE SEQUENCE</scope>
    <source>
        <strain evidence="3">CCMP645</strain>
    </source>
</reference>
<dbReference type="PANTHER" id="PTHR30383:SF5">
    <property type="entry name" value="SGNH HYDROLASE-TYPE ESTERASE DOMAIN-CONTAINING PROTEIN"/>
    <property type="match status" value="1"/>
</dbReference>
<name>A0A7S4C5W8_CHRCT</name>
<dbReference type="InterPro" id="IPR036514">
    <property type="entry name" value="SGNH_hydro_sf"/>
</dbReference>
<evidence type="ECO:0000259" key="2">
    <source>
        <dbReference type="Pfam" id="PF13472"/>
    </source>
</evidence>
<dbReference type="GO" id="GO:0004622">
    <property type="term" value="F:phosphatidylcholine lysophospholipase activity"/>
    <property type="evidence" value="ECO:0007669"/>
    <property type="project" value="TreeGrafter"/>
</dbReference>
<dbReference type="EMBL" id="HBIZ01065509">
    <property type="protein sequence ID" value="CAE0787511.1"/>
    <property type="molecule type" value="Transcribed_RNA"/>
</dbReference>
<evidence type="ECO:0000313" key="3">
    <source>
        <dbReference type="EMBL" id="CAE0787511.1"/>
    </source>
</evidence>
<dbReference type="Gene3D" id="3.40.50.1110">
    <property type="entry name" value="SGNH hydrolase"/>
    <property type="match status" value="1"/>
</dbReference>
<dbReference type="AlphaFoldDB" id="A0A7S4C5W8"/>
<evidence type="ECO:0000256" key="1">
    <source>
        <dbReference type="SAM" id="SignalP"/>
    </source>
</evidence>
<dbReference type="SUPFAM" id="SSF52266">
    <property type="entry name" value="SGNH hydrolase"/>
    <property type="match status" value="1"/>
</dbReference>